<evidence type="ECO:0000256" key="2">
    <source>
        <dbReference type="ARBA" id="ARBA00023125"/>
    </source>
</evidence>
<dbReference type="SMART" id="SM00345">
    <property type="entry name" value="HTH_GNTR"/>
    <property type="match status" value="1"/>
</dbReference>
<dbReference type="PROSITE" id="PS50949">
    <property type="entry name" value="HTH_GNTR"/>
    <property type="match status" value="1"/>
</dbReference>
<evidence type="ECO:0000256" key="3">
    <source>
        <dbReference type="ARBA" id="ARBA00023163"/>
    </source>
</evidence>
<dbReference type="PRINTS" id="PR00035">
    <property type="entry name" value="HTHGNTR"/>
</dbReference>
<dbReference type="EMBL" id="AOEX01000016">
    <property type="protein sequence ID" value="EME66752.1"/>
    <property type="molecule type" value="Genomic_DNA"/>
</dbReference>
<evidence type="ECO:0000256" key="1">
    <source>
        <dbReference type="ARBA" id="ARBA00023015"/>
    </source>
</evidence>
<sequence length="254" mass="27722">MNDPRSTATVGSFPTSTRHSASAGVELTQDLLRYLTSGQFQPNQRLPGERALAEHMGVGRTVIREAIRSLVLLGVLEVRQGDGTYLRGASSDLLPRVIEWGVLLGTHSIDSLAEARQYIEIDLAGLAAGNRTDVDLARIQQWFYFMESAAEAGDVAKFVEADTEFHLAIAAASGNTVLAGVLTNIRSLLRVWTERVLTTSVRLGDSLDVHRPIYLAIEAGNVDDARAAMSEHMHQAIDNLRRVLDTSPLSTTRM</sequence>
<evidence type="ECO:0000259" key="4">
    <source>
        <dbReference type="PROSITE" id="PS50949"/>
    </source>
</evidence>
<gene>
    <name evidence="5" type="ORF">G352_02409</name>
</gene>
<keyword evidence="3" id="KW-0804">Transcription</keyword>
<proteinExistence type="predicted"/>
<dbReference type="InterPro" id="IPR036390">
    <property type="entry name" value="WH_DNA-bd_sf"/>
</dbReference>
<dbReference type="SMART" id="SM00895">
    <property type="entry name" value="FCD"/>
    <property type="match status" value="1"/>
</dbReference>
<dbReference type="PATRIC" id="fig|1278076.4.peg.499"/>
<dbReference type="CDD" id="cd07377">
    <property type="entry name" value="WHTH_GntR"/>
    <property type="match status" value="1"/>
</dbReference>
<dbReference type="SUPFAM" id="SSF46785">
    <property type="entry name" value="Winged helix' DNA-binding domain"/>
    <property type="match status" value="1"/>
</dbReference>
<dbReference type="Pfam" id="PF07729">
    <property type="entry name" value="FCD"/>
    <property type="match status" value="1"/>
</dbReference>
<dbReference type="Gene3D" id="1.20.120.530">
    <property type="entry name" value="GntR ligand-binding domain-like"/>
    <property type="match status" value="1"/>
</dbReference>
<dbReference type="InterPro" id="IPR011711">
    <property type="entry name" value="GntR_C"/>
</dbReference>
<protein>
    <submittedName>
        <fullName evidence="5">GntR family transcriptional regulator</fullName>
    </submittedName>
</protein>
<feature type="domain" description="HTH gntR-type" evidence="4">
    <location>
        <begin position="21"/>
        <end position="89"/>
    </location>
</feature>
<dbReference type="GO" id="GO:0003677">
    <property type="term" value="F:DNA binding"/>
    <property type="evidence" value="ECO:0007669"/>
    <property type="project" value="UniProtKB-KW"/>
</dbReference>
<dbReference type="PANTHER" id="PTHR43537">
    <property type="entry name" value="TRANSCRIPTIONAL REGULATOR, GNTR FAMILY"/>
    <property type="match status" value="1"/>
</dbReference>
<dbReference type="PANTHER" id="PTHR43537:SF5">
    <property type="entry name" value="UXU OPERON TRANSCRIPTIONAL REGULATOR"/>
    <property type="match status" value="1"/>
</dbReference>
<name>M2ZHG8_9NOCA</name>
<dbReference type="GO" id="GO:0003700">
    <property type="term" value="F:DNA-binding transcription factor activity"/>
    <property type="evidence" value="ECO:0007669"/>
    <property type="project" value="InterPro"/>
</dbReference>
<accession>M2ZHG8</accession>
<dbReference type="Proteomes" id="UP000011731">
    <property type="component" value="Unassembled WGS sequence"/>
</dbReference>
<keyword evidence="6" id="KW-1185">Reference proteome</keyword>
<evidence type="ECO:0000313" key="6">
    <source>
        <dbReference type="Proteomes" id="UP000011731"/>
    </source>
</evidence>
<organism evidence="5 6">
    <name type="scientific">Rhodococcus ruber BKS 20-38</name>
    <dbReference type="NCBI Taxonomy" id="1278076"/>
    <lineage>
        <taxon>Bacteria</taxon>
        <taxon>Bacillati</taxon>
        <taxon>Actinomycetota</taxon>
        <taxon>Actinomycetes</taxon>
        <taxon>Mycobacteriales</taxon>
        <taxon>Nocardiaceae</taxon>
        <taxon>Rhodococcus</taxon>
    </lineage>
</organism>
<dbReference type="SUPFAM" id="SSF48008">
    <property type="entry name" value="GntR ligand-binding domain-like"/>
    <property type="match status" value="1"/>
</dbReference>
<keyword evidence="1" id="KW-0805">Transcription regulation</keyword>
<dbReference type="AlphaFoldDB" id="M2ZHG8"/>
<evidence type="ECO:0000313" key="5">
    <source>
        <dbReference type="EMBL" id="EME66752.1"/>
    </source>
</evidence>
<keyword evidence="2" id="KW-0238">DNA-binding</keyword>
<dbReference type="InterPro" id="IPR008920">
    <property type="entry name" value="TF_FadR/GntR_C"/>
</dbReference>
<dbReference type="Gene3D" id="1.10.10.10">
    <property type="entry name" value="Winged helix-like DNA-binding domain superfamily/Winged helix DNA-binding domain"/>
    <property type="match status" value="1"/>
</dbReference>
<dbReference type="RefSeq" id="WP_003934563.1">
    <property type="nucleotide sequence ID" value="NZ_AOEX01000016.1"/>
</dbReference>
<dbReference type="InterPro" id="IPR036388">
    <property type="entry name" value="WH-like_DNA-bd_sf"/>
</dbReference>
<dbReference type="Pfam" id="PF00392">
    <property type="entry name" value="GntR"/>
    <property type="match status" value="1"/>
</dbReference>
<reference evidence="5 6" key="1">
    <citation type="journal article" date="2013" name="Genome Announc.">
        <title>Draft Genome Sequence of Rhodococcus ruber Strain BKS 20-38.</title>
        <authorList>
            <person name="Bala M."/>
            <person name="Kumar S."/>
            <person name="Raghava G.P."/>
            <person name="Mayilraj S."/>
        </authorList>
    </citation>
    <scope>NUCLEOTIDE SEQUENCE [LARGE SCALE GENOMIC DNA]</scope>
    <source>
        <strain evidence="5 6">BKS 20-38</strain>
    </source>
</reference>
<dbReference type="InterPro" id="IPR000524">
    <property type="entry name" value="Tscrpt_reg_HTH_GntR"/>
</dbReference>
<comment type="caution">
    <text evidence="5">The sequence shown here is derived from an EMBL/GenBank/DDBJ whole genome shotgun (WGS) entry which is preliminary data.</text>
</comment>